<keyword evidence="2" id="KW-1185">Reference proteome</keyword>
<proteinExistence type="predicted"/>
<dbReference type="OrthoDB" id="3217472at2"/>
<gene>
    <name evidence="1" type="ORF">FPZ47_10480</name>
</gene>
<dbReference type="AlphaFoldDB" id="A0A557XW06"/>
<name>A0A557XW06_9MYCO</name>
<dbReference type="GO" id="GO:0004497">
    <property type="term" value="F:monooxygenase activity"/>
    <property type="evidence" value="ECO:0007669"/>
    <property type="project" value="UniProtKB-KW"/>
</dbReference>
<organism evidence="1 2">
    <name type="scientific">Mycobacterium helveticum</name>
    <dbReference type="NCBI Taxonomy" id="2592811"/>
    <lineage>
        <taxon>Bacteria</taxon>
        <taxon>Bacillati</taxon>
        <taxon>Actinomycetota</taxon>
        <taxon>Actinomycetes</taxon>
        <taxon>Mycobacteriales</taxon>
        <taxon>Mycobacteriaceae</taxon>
        <taxon>Mycobacterium</taxon>
    </lineage>
</organism>
<evidence type="ECO:0000313" key="1">
    <source>
        <dbReference type="EMBL" id="TVS90219.1"/>
    </source>
</evidence>
<dbReference type="Gene3D" id="3.10.20.270">
    <property type="entry name" value="TmoB-like"/>
    <property type="match status" value="1"/>
</dbReference>
<sequence>MFPLQAMFDGDFVALVVPVDDTDPMSVVADKVAHHAVGHRVLAQDRPLTVRHNGATLPDDMILSSTQITPMDVIQVGYV</sequence>
<keyword evidence="1" id="KW-0503">Monooxygenase</keyword>
<dbReference type="InterPro" id="IPR036713">
    <property type="entry name" value="TmoB-like_sf"/>
</dbReference>
<dbReference type="InterPro" id="IPR009355">
    <property type="entry name" value="Toluene_mOase_B"/>
</dbReference>
<dbReference type="EMBL" id="VMQU01000035">
    <property type="protein sequence ID" value="TVS90219.1"/>
    <property type="molecule type" value="Genomic_DNA"/>
</dbReference>
<dbReference type="Proteomes" id="UP000320513">
    <property type="component" value="Unassembled WGS sequence"/>
</dbReference>
<protein>
    <submittedName>
        <fullName evidence="1">Toluene monooxygenase</fullName>
    </submittedName>
</protein>
<evidence type="ECO:0000313" key="2">
    <source>
        <dbReference type="Proteomes" id="UP000320513"/>
    </source>
</evidence>
<keyword evidence="1" id="KW-0560">Oxidoreductase</keyword>
<dbReference type="SUPFAM" id="SSF110814">
    <property type="entry name" value="TmoB-like"/>
    <property type="match status" value="1"/>
</dbReference>
<comment type="caution">
    <text evidence="1">The sequence shown here is derived from an EMBL/GenBank/DDBJ whole genome shotgun (WGS) entry which is preliminary data.</text>
</comment>
<reference evidence="1 2" key="1">
    <citation type="submission" date="2019-07" db="EMBL/GenBank/DDBJ databases">
        <title>New Mycobacterium species.</title>
        <authorList>
            <person name="Tortoli E."/>
            <person name="Ghielmetti G."/>
            <person name="Friedel U."/>
            <person name="Trovato A."/>
        </authorList>
    </citation>
    <scope>NUCLEOTIDE SEQUENCE [LARGE SCALE GENOMIC DNA]</scope>
    <source>
        <strain evidence="1 2">16-83</strain>
    </source>
</reference>
<dbReference type="Pfam" id="PF06234">
    <property type="entry name" value="TmoB"/>
    <property type="match status" value="1"/>
</dbReference>
<accession>A0A557XW06</accession>